<dbReference type="Proteomes" id="UP001237592">
    <property type="component" value="Unassembled WGS sequence"/>
</dbReference>
<evidence type="ECO:0000313" key="2">
    <source>
        <dbReference type="Proteomes" id="UP001237592"/>
    </source>
</evidence>
<gene>
    <name evidence="1" type="ORF">RB624_10950</name>
</gene>
<evidence type="ECO:0000313" key="1">
    <source>
        <dbReference type="EMBL" id="MDQ4626401.1"/>
    </source>
</evidence>
<organism evidence="1 2">
    <name type="scientific">Janthinobacterium lividum</name>
    <dbReference type="NCBI Taxonomy" id="29581"/>
    <lineage>
        <taxon>Bacteria</taxon>
        <taxon>Pseudomonadati</taxon>
        <taxon>Pseudomonadota</taxon>
        <taxon>Betaproteobacteria</taxon>
        <taxon>Burkholderiales</taxon>
        <taxon>Oxalobacteraceae</taxon>
        <taxon>Janthinobacterium</taxon>
    </lineage>
</organism>
<sequence length="213" mass="23213">MSLHAKLKKLEDKAMAKGEHAVAAAAAHLLQDIDSIDRQINLVGALHEVGYLQNSLKPYWNAFRADEPAWIVRCLARLVIADHDYWALAALLGCDGPATIGIAMGKGFKSAATRQYERFDKPAVHVDTLYLSGMGKVLHPILEVGYDTREMINVDVGRARALSIDNQLDTAQWQPGDPLGTGGLSLSMQAKLPHGAWRSVWTPFTAQETGGLT</sequence>
<keyword evidence="2" id="KW-1185">Reference proteome</keyword>
<reference evidence="1 2" key="1">
    <citation type="submission" date="2023-08" db="EMBL/GenBank/DDBJ databases">
        <title>Draft genome sequence of Janthinobacterium lividum.</title>
        <authorList>
            <person name="Chun B.H."/>
            <person name="Lee Y."/>
        </authorList>
    </citation>
    <scope>NUCLEOTIDE SEQUENCE [LARGE SCALE GENOMIC DNA]</scope>
    <source>
        <strain evidence="1 2">AMJK</strain>
    </source>
</reference>
<protein>
    <submittedName>
        <fullName evidence="1">Uncharacterized protein</fullName>
    </submittedName>
</protein>
<proteinExistence type="predicted"/>
<name>A0ABU0XS97_9BURK</name>
<comment type="caution">
    <text evidence="1">The sequence shown here is derived from an EMBL/GenBank/DDBJ whole genome shotgun (WGS) entry which is preliminary data.</text>
</comment>
<accession>A0ABU0XS97</accession>
<dbReference type="EMBL" id="JAVFKP010000002">
    <property type="protein sequence ID" value="MDQ4626401.1"/>
    <property type="molecule type" value="Genomic_DNA"/>
</dbReference>
<dbReference type="RefSeq" id="WP_307779113.1">
    <property type="nucleotide sequence ID" value="NZ_JAVFKP010000002.1"/>
</dbReference>